<protein>
    <submittedName>
        <fullName evidence="2">Uncharacterized protein</fullName>
    </submittedName>
</protein>
<dbReference type="EMBL" id="BJWL01000029">
    <property type="protein sequence ID" value="GFZ21675.1"/>
    <property type="molecule type" value="Genomic_DNA"/>
</dbReference>
<keyword evidence="3" id="KW-1185">Reference proteome</keyword>
<dbReference type="OrthoDB" id="10267436at2759"/>
<accession>A0A7J0HFD7</accession>
<reference evidence="2 3" key="1">
    <citation type="submission" date="2019-07" db="EMBL/GenBank/DDBJ databases">
        <title>De Novo Assembly of kiwifruit Actinidia rufa.</title>
        <authorList>
            <person name="Sugita-Konishi S."/>
            <person name="Sato K."/>
            <person name="Mori E."/>
            <person name="Abe Y."/>
            <person name="Kisaki G."/>
            <person name="Hamano K."/>
            <person name="Suezawa K."/>
            <person name="Otani M."/>
            <person name="Fukuda T."/>
            <person name="Manabe T."/>
            <person name="Gomi K."/>
            <person name="Tabuchi M."/>
            <person name="Akimitsu K."/>
            <person name="Kataoka I."/>
        </authorList>
    </citation>
    <scope>NUCLEOTIDE SEQUENCE [LARGE SCALE GENOMIC DNA]</scope>
    <source>
        <strain evidence="3">cv. Fuchu</strain>
    </source>
</reference>
<sequence>MAVEVSNRASVSAMEVVEGEEERELNNNVMSQLTDPEGTPLGPPMYLPQNAGPKEL</sequence>
<evidence type="ECO:0000313" key="2">
    <source>
        <dbReference type="EMBL" id="GFZ21675.1"/>
    </source>
</evidence>
<evidence type="ECO:0000313" key="3">
    <source>
        <dbReference type="Proteomes" id="UP000585474"/>
    </source>
</evidence>
<dbReference type="AlphaFoldDB" id="A0A7J0HFD7"/>
<name>A0A7J0HFD7_9ERIC</name>
<organism evidence="2 3">
    <name type="scientific">Actinidia rufa</name>
    <dbReference type="NCBI Taxonomy" id="165716"/>
    <lineage>
        <taxon>Eukaryota</taxon>
        <taxon>Viridiplantae</taxon>
        <taxon>Streptophyta</taxon>
        <taxon>Embryophyta</taxon>
        <taxon>Tracheophyta</taxon>
        <taxon>Spermatophyta</taxon>
        <taxon>Magnoliopsida</taxon>
        <taxon>eudicotyledons</taxon>
        <taxon>Gunneridae</taxon>
        <taxon>Pentapetalae</taxon>
        <taxon>asterids</taxon>
        <taxon>Ericales</taxon>
        <taxon>Actinidiaceae</taxon>
        <taxon>Actinidia</taxon>
    </lineage>
</organism>
<dbReference type="Proteomes" id="UP000585474">
    <property type="component" value="Unassembled WGS sequence"/>
</dbReference>
<gene>
    <name evidence="2" type="ORF">Acr_29g0008370</name>
</gene>
<feature type="region of interest" description="Disordered" evidence="1">
    <location>
        <begin position="1"/>
        <end position="56"/>
    </location>
</feature>
<proteinExistence type="predicted"/>
<comment type="caution">
    <text evidence="2">The sequence shown here is derived from an EMBL/GenBank/DDBJ whole genome shotgun (WGS) entry which is preliminary data.</text>
</comment>
<evidence type="ECO:0000256" key="1">
    <source>
        <dbReference type="SAM" id="MobiDB-lite"/>
    </source>
</evidence>